<feature type="domain" description="ATPase AAA-type core" evidence="1">
    <location>
        <begin position="46"/>
        <end position="141"/>
    </location>
</feature>
<dbReference type="InterPro" id="IPR003959">
    <property type="entry name" value="ATPase_AAA_core"/>
</dbReference>
<keyword evidence="3" id="KW-1185">Reference proteome</keyword>
<dbReference type="SUPFAM" id="SSF52540">
    <property type="entry name" value="P-loop containing nucleoside triphosphate hydrolases"/>
    <property type="match status" value="1"/>
</dbReference>
<dbReference type="AlphaFoldDB" id="A0A227KTK5"/>
<sequence length="163" mass="18526">MLIAFSIKNWKSFRDEVCFTMEAGKERNHSDTVAKFNKFGLNLLPITGIFGPNASGKSNFVKALSFLQNLIVDPSRNFMSSEPDSFRLDPATKSEPTKFAVNLMLQNGIYSYAILFNRQKILEEKLSFQNTRTEKILFERKAERLTPGDSLKKDVSLKMQSSS</sequence>
<dbReference type="GO" id="GO:0005524">
    <property type="term" value="F:ATP binding"/>
    <property type="evidence" value="ECO:0007669"/>
    <property type="project" value="InterPro"/>
</dbReference>
<evidence type="ECO:0000313" key="3">
    <source>
        <dbReference type="Proteomes" id="UP000214610"/>
    </source>
</evidence>
<comment type="caution">
    <text evidence="2">The sequence shown here is derived from an EMBL/GenBank/DDBJ whole genome shotgun (WGS) entry which is preliminary data.</text>
</comment>
<dbReference type="EMBL" id="NHMP01000001">
    <property type="protein sequence ID" value="OXE51187.1"/>
    <property type="molecule type" value="Genomic_DNA"/>
</dbReference>
<proteinExistence type="predicted"/>
<dbReference type="GO" id="GO:0016887">
    <property type="term" value="F:ATP hydrolysis activity"/>
    <property type="evidence" value="ECO:0007669"/>
    <property type="project" value="InterPro"/>
</dbReference>
<evidence type="ECO:0000313" key="2">
    <source>
        <dbReference type="EMBL" id="OXE51187.1"/>
    </source>
</evidence>
<dbReference type="Proteomes" id="UP000214610">
    <property type="component" value="Unassembled WGS sequence"/>
</dbReference>
<dbReference type="Pfam" id="PF13304">
    <property type="entry name" value="AAA_21"/>
    <property type="match status" value="1"/>
</dbReference>
<gene>
    <name evidence="2" type="ORF">ADH67_02525</name>
</gene>
<evidence type="ECO:0000259" key="1">
    <source>
        <dbReference type="Pfam" id="PF13304"/>
    </source>
</evidence>
<organism evidence="2 3">
    <name type="scientific">Turicimonas muris</name>
    <dbReference type="NCBI Taxonomy" id="1796652"/>
    <lineage>
        <taxon>Bacteria</taxon>
        <taxon>Pseudomonadati</taxon>
        <taxon>Pseudomonadota</taxon>
        <taxon>Betaproteobacteria</taxon>
        <taxon>Burkholderiales</taxon>
        <taxon>Sutterellaceae</taxon>
        <taxon>Turicimonas</taxon>
    </lineage>
</organism>
<protein>
    <recommendedName>
        <fullName evidence="1">ATPase AAA-type core domain-containing protein</fullName>
    </recommendedName>
</protein>
<dbReference type="InterPro" id="IPR027417">
    <property type="entry name" value="P-loop_NTPase"/>
</dbReference>
<dbReference type="RefSeq" id="WP_066591321.1">
    <property type="nucleotide sequence ID" value="NZ_CAPFQK010000004.1"/>
</dbReference>
<dbReference type="GeneID" id="78363394"/>
<reference evidence="3" key="1">
    <citation type="submission" date="2017-05" db="EMBL/GenBank/DDBJ databases">
        <title>Improved OligoMM genomes.</title>
        <authorList>
            <person name="Garzetti D."/>
        </authorList>
    </citation>
    <scope>NUCLEOTIDE SEQUENCE [LARGE SCALE GENOMIC DNA]</scope>
    <source>
        <strain evidence="3">YL45</strain>
    </source>
</reference>
<name>A0A227KTK5_9BURK</name>
<dbReference type="Gene3D" id="3.40.50.300">
    <property type="entry name" value="P-loop containing nucleotide triphosphate hydrolases"/>
    <property type="match status" value="1"/>
</dbReference>
<accession>A0A227KTK5</accession>